<keyword evidence="2" id="KW-1185">Reference proteome</keyword>
<accession>A0A3E2NK68</accession>
<dbReference type="EMBL" id="QWDE01000005">
    <property type="protein sequence ID" value="RFZ81375.1"/>
    <property type="molecule type" value="Genomic_DNA"/>
</dbReference>
<evidence type="ECO:0008006" key="3">
    <source>
        <dbReference type="Google" id="ProtNLM"/>
    </source>
</evidence>
<comment type="caution">
    <text evidence="1">The sequence shown here is derived from an EMBL/GenBank/DDBJ whole genome shotgun (WGS) entry which is preliminary data.</text>
</comment>
<gene>
    <name evidence="1" type="ORF">DYU05_19010</name>
</gene>
<sequence>MVRTAGLLMVIGFALSACTKQRAASNIVHIALTNNKQSLQFTGLSSEVVSELAHDSSAQVWQSLVQVYKMPADTDLKAYQNAQPGKYVVADSVVVFTPDTPFVKGQPYFVRWYRYDAGKQSSDYISGTKQVGKQQFTDLIFKQ</sequence>
<dbReference type="PROSITE" id="PS51257">
    <property type="entry name" value="PROKAR_LIPOPROTEIN"/>
    <property type="match status" value="1"/>
</dbReference>
<dbReference type="Proteomes" id="UP000260823">
    <property type="component" value="Unassembled WGS sequence"/>
</dbReference>
<evidence type="ECO:0000313" key="2">
    <source>
        <dbReference type="Proteomes" id="UP000260823"/>
    </source>
</evidence>
<protein>
    <recommendedName>
        <fullName evidence="3">Lipoprotein</fullName>
    </recommendedName>
</protein>
<proteinExistence type="predicted"/>
<organism evidence="1 2">
    <name type="scientific">Mucilaginibacter terrenus</name>
    <dbReference type="NCBI Taxonomy" id="2482727"/>
    <lineage>
        <taxon>Bacteria</taxon>
        <taxon>Pseudomonadati</taxon>
        <taxon>Bacteroidota</taxon>
        <taxon>Sphingobacteriia</taxon>
        <taxon>Sphingobacteriales</taxon>
        <taxon>Sphingobacteriaceae</taxon>
        <taxon>Mucilaginibacter</taxon>
    </lineage>
</organism>
<dbReference type="AlphaFoldDB" id="A0A3E2NK68"/>
<evidence type="ECO:0000313" key="1">
    <source>
        <dbReference type="EMBL" id="RFZ81375.1"/>
    </source>
</evidence>
<name>A0A3E2NK68_9SPHI</name>
<reference evidence="1 2" key="1">
    <citation type="submission" date="2018-08" db="EMBL/GenBank/DDBJ databases">
        <title>Mucilaginibacter terrae sp. nov., isolated from manganese diggings.</title>
        <authorList>
            <person name="Huang Y."/>
            <person name="Zhou Z."/>
        </authorList>
    </citation>
    <scope>NUCLEOTIDE SEQUENCE [LARGE SCALE GENOMIC DNA]</scope>
    <source>
        <strain evidence="1 2">ZH6</strain>
    </source>
</reference>